<evidence type="ECO:0000259" key="1">
    <source>
        <dbReference type="Pfam" id="PF09068"/>
    </source>
</evidence>
<dbReference type="AlphaFoldDB" id="A0AAN7S1P2"/>
<dbReference type="Gene3D" id="1.10.238.10">
    <property type="entry name" value="EF-hand"/>
    <property type="match status" value="2"/>
</dbReference>
<evidence type="ECO:0000259" key="2">
    <source>
        <dbReference type="Pfam" id="PF09069"/>
    </source>
</evidence>
<evidence type="ECO:0008006" key="5">
    <source>
        <dbReference type="Google" id="ProtNLM"/>
    </source>
</evidence>
<gene>
    <name evidence="3" type="ORF">QYF61_023069</name>
</gene>
<accession>A0AAN7S1P2</accession>
<name>A0AAN7S1P2_MYCAM</name>
<keyword evidence="4" id="KW-1185">Reference proteome</keyword>
<sequence>MIEESGKRRRTMAEKRQLFMEMRAQNFDVIRLSTYRTACKLRFVQKRCNLHLVDIWNMIEAFRDNGLNTLDHNTEINVSRLETIISSIYYQLNKRLPSTHQISVEQSISLLLNFMIAAYDRLMNAANNCMSLWQTVRMLFLKFMKFEGHGKLTVFSVKAMLATMCGGKILDKLRYIFSQISDSNGLMIFTKFDQFLKEVLKLPTAVFEGPSFGYTEHSVRTCFPQQSWMQYSRWGLARAESRGTIPSLHLLAMLRMMQPRSPQVGFLGCERTLSAHVQLFIHQYPQVLLHRAALHPFIPQPGLPQPMCRTSPLALLNLRRFTWAHSSSLSGSLWMAFHPSGVNRTAQLGVTANSLRVHSIPLSIPLRDTTGYWFPLGHGAIDCNSLDRATQPIPYPSNSPSIKLISLQFSGQNVVMDRVKGLTEVQKKIMLNMFLETLMADPPPQCLVWLPLMHRLAHVE</sequence>
<reference evidence="3 4" key="1">
    <citation type="journal article" date="2023" name="J. Hered.">
        <title>Chromosome-level genome of the wood stork (Mycteria americana) provides insight into avian chromosome evolution.</title>
        <authorList>
            <person name="Flamio R. Jr."/>
            <person name="Ramstad K.M."/>
        </authorList>
    </citation>
    <scope>NUCLEOTIDE SEQUENCE [LARGE SCALE GENOMIC DNA]</scope>
    <source>
        <strain evidence="3">JAX WOST 10</strain>
    </source>
</reference>
<feature type="domain" description="EF-hand" evidence="2">
    <location>
        <begin position="170"/>
        <end position="226"/>
    </location>
</feature>
<organism evidence="3 4">
    <name type="scientific">Mycteria americana</name>
    <name type="common">Wood stork</name>
    <dbReference type="NCBI Taxonomy" id="33587"/>
    <lineage>
        <taxon>Eukaryota</taxon>
        <taxon>Metazoa</taxon>
        <taxon>Chordata</taxon>
        <taxon>Craniata</taxon>
        <taxon>Vertebrata</taxon>
        <taxon>Euteleostomi</taxon>
        <taxon>Archelosauria</taxon>
        <taxon>Archosauria</taxon>
        <taxon>Dinosauria</taxon>
        <taxon>Saurischia</taxon>
        <taxon>Theropoda</taxon>
        <taxon>Coelurosauria</taxon>
        <taxon>Aves</taxon>
        <taxon>Neognathae</taxon>
        <taxon>Neoaves</taxon>
        <taxon>Aequornithes</taxon>
        <taxon>Ciconiiformes</taxon>
        <taxon>Ciconiidae</taxon>
        <taxon>Mycteria</taxon>
    </lineage>
</organism>
<dbReference type="EMBL" id="JAUNZN010000003">
    <property type="protein sequence ID" value="KAK4825065.1"/>
    <property type="molecule type" value="Genomic_DNA"/>
</dbReference>
<dbReference type="InterPro" id="IPR050774">
    <property type="entry name" value="KCMF1/Dystrophin"/>
</dbReference>
<dbReference type="PANTHER" id="PTHR12268">
    <property type="entry name" value="E3 UBIQUITIN-PROTEIN LIGASE KCMF1"/>
    <property type="match status" value="1"/>
</dbReference>
<feature type="non-terminal residue" evidence="3">
    <location>
        <position position="460"/>
    </location>
</feature>
<evidence type="ECO:0000313" key="4">
    <source>
        <dbReference type="Proteomes" id="UP001333110"/>
    </source>
</evidence>
<dbReference type="InterPro" id="IPR011992">
    <property type="entry name" value="EF-hand-dom_pair"/>
</dbReference>
<protein>
    <recommendedName>
        <fullName evidence="5">Dystrobrevin beta</fullName>
    </recommendedName>
</protein>
<dbReference type="SUPFAM" id="SSF47473">
    <property type="entry name" value="EF-hand"/>
    <property type="match status" value="3"/>
</dbReference>
<dbReference type="CDD" id="cd16244">
    <property type="entry name" value="EFh_DTN"/>
    <property type="match status" value="1"/>
</dbReference>
<dbReference type="GO" id="GO:0099536">
    <property type="term" value="P:synaptic signaling"/>
    <property type="evidence" value="ECO:0007669"/>
    <property type="project" value="TreeGrafter"/>
</dbReference>
<feature type="domain" description="EF-hand" evidence="2">
    <location>
        <begin position="425"/>
        <end position="457"/>
    </location>
</feature>
<evidence type="ECO:0000313" key="3">
    <source>
        <dbReference type="EMBL" id="KAK4825065.1"/>
    </source>
</evidence>
<dbReference type="InterPro" id="IPR015154">
    <property type="entry name" value="EF-hand_dom_typ2"/>
</dbReference>
<comment type="caution">
    <text evidence="3">The sequence shown here is derived from an EMBL/GenBank/DDBJ whole genome shotgun (WGS) entry which is preliminary data.</text>
</comment>
<dbReference type="Pfam" id="PF09069">
    <property type="entry name" value="EF-hand_3"/>
    <property type="match status" value="2"/>
</dbReference>
<dbReference type="PANTHER" id="PTHR12268:SF22">
    <property type="entry name" value="DYSTROBREVIN BETA"/>
    <property type="match status" value="1"/>
</dbReference>
<proteinExistence type="predicted"/>
<dbReference type="GO" id="GO:0045202">
    <property type="term" value="C:synapse"/>
    <property type="evidence" value="ECO:0007669"/>
    <property type="project" value="TreeGrafter"/>
</dbReference>
<dbReference type="InterPro" id="IPR015153">
    <property type="entry name" value="EF-hand_dom_typ1"/>
</dbReference>
<feature type="domain" description="EF-hand" evidence="1">
    <location>
        <begin position="17"/>
        <end position="165"/>
    </location>
</feature>
<dbReference type="Proteomes" id="UP001333110">
    <property type="component" value="Unassembled WGS sequence"/>
</dbReference>
<dbReference type="Pfam" id="PF09068">
    <property type="entry name" value="EF-hand_2"/>
    <property type="match status" value="1"/>
</dbReference>
<dbReference type="GO" id="GO:0005886">
    <property type="term" value="C:plasma membrane"/>
    <property type="evidence" value="ECO:0007669"/>
    <property type="project" value="TreeGrafter"/>
</dbReference>